<proteinExistence type="predicted"/>
<organism evidence="1">
    <name type="scientific">Rhizophora mucronata</name>
    <name type="common">Asiatic mangrove</name>
    <dbReference type="NCBI Taxonomy" id="61149"/>
    <lineage>
        <taxon>Eukaryota</taxon>
        <taxon>Viridiplantae</taxon>
        <taxon>Streptophyta</taxon>
        <taxon>Embryophyta</taxon>
        <taxon>Tracheophyta</taxon>
        <taxon>Spermatophyta</taxon>
        <taxon>Magnoliopsida</taxon>
        <taxon>eudicotyledons</taxon>
        <taxon>Gunneridae</taxon>
        <taxon>Pentapetalae</taxon>
        <taxon>rosids</taxon>
        <taxon>fabids</taxon>
        <taxon>Malpighiales</taxon>
        <taxon>Rhizophoraceae</taxon>
        <taxon>Rhizophora</taxon>
    </lineage>
</organism>
<reference evidence="1" key="1">
    <citation type="submission" date="2018-02" db="EMBL/GenBank/DDBJ databases">
        <title>Rhizophora mucronata_Transcriptome.</title>
        <authorList>
            <person name="Meera S.P."/>
            <person name="Sreeshan A."/>
            <person name="Augustine A."/>
        </authorList>
    </citation>
    <scope>NUCLEOTIDE SEQUENCE</scope>
    <source>
        <tissue evidence="1">Leaf</tissue>
    </source>
</reference>
<protein>
    <submittedName>
        <fullName evidence="1">Uncharacterized protein</fullName>
    </submittedName>
</protein>
<sequence length="42" mass="4645">MSGKVKNLPDHPYSLALVCQVSAENPQIPCYSHSLFSCSVFF</sequence>
<accession>A0A2P2LZ23</accession>
<name>A0A2P2LZ23_RHIMU</name>
<dbReference type="EMBL" id="GGEC01042736">
    <property type="protein sequence ID" value="MBX23220.1"/>
    <property type="molecule type" value="Transcribed_RNA"/>
</dbReference>
<dbReference type="AlphaFoldDB" id="A0A2P2LZ23"/>
<evidence type="ECO:0000313" key="1">
    <source>
        <dbReference type="EMBL" id="MBX23220.1"/>
    </source>
</evidence>